<keyword evidence="1" id="KW-0503">Monooxygenase</keyword>
<evidence type="ECO:0000313" key="2">
    <source>
        <dbReference type="Proteomes" id="UP000887565"/>
    </source>
</evidence>
<sequence length="72" mass="8266">MSSTVNNAGRDYDEKYDDENPDMLHLLLEQQSSADCYSKSAIDFGRHDFMTGMPYLDAVFRESLRLFPPVIT</sequence>
<dbReference type="SUPFAM" id="SSF48264">
    <property type="entry name" value="Cytochrome P450"/>
    <property type="match status" value="1"/>
</dbReference>
<reference evidence="3" key="1">
    <citation type="submission" date="2022-11" db="UniProtKB">
        <authorList>
            <consortium name="WormBaseParasite"/>
        </authorList>
    </citation>
    <scope>IDENTIFICATION</scope>
</reference>
<dbReference type="WBParaSite" id="nRc.2.0.1.t23410-RA">
    <property type="protein sequence ID" value="nRc.2.0.1.t23410-RA"/>
    <property type="gene ID" value="nRc.2.0.1.g23410"/>
</dbReference>
<dbReference type="GO" id="GO:0016705">
    <property type="term" value="F:oxidoreductase activity, acting on paired donors, with incorporation or reduction of molecular oxygen"/>
    <property type="evidence" value="ECO:0007669"/>
    <property type="project" value="InterPro"/>
</dbReference>
<proteinExistence type="predicted"/>
<evidence type="ECO:0000256" key="1">
    <source>
        <dbReference type="ARBA" id="ARBA00023033"/>
    </source>
</evidence>
<accession>A0A915JC92</accession>
<dbReference type="GO" id="GO:0005506">
    <property type="term" value="F:iron ion binding"/>
    <property type="evidence" value="ECO:0007669"/>
    <property type="project" value="InterPro"/>
</dbReference>
<protein>
    <submittedName>
        <fullName evidence="3">Uncharacterized protein</fullName>
    </submittedName>
</protein>
<name>A0A915JC92_ROMCU</name>
<dbReference type="Gene3D" id="1.10.630.10">
    <property type="entry name" value="Cytochrome P450"/>
    <property type="match status" value="1"/>
</dbReference>
<evidence type="ECO:0000313" key="3">
    <source>
        <dbReference type="WBParaSite" id="nRc.2.0.1.t23410-RA"/>
    </source>
</evidence>
<organism evidence="2 3">
    <name type="scientific">Romanomermis culicivorax</name>
    <name type="common">Nematode worm</name>
    <dbReference type="NCBI Taxonomy" id="13658"/>
    <lineage>
        <taxon>Eukaryota</taxon>
        <taxon>Metazoa</taxon>
        <taxon>Ecdysozoa</taxon>
        <taxon>Nematoda</taxon>
        <taxon>Enoplea</taxon>
        <taxon>Dorylaimia</taxon>
        <taxon>Mermithida</taxon>
        <taxon>Mermithoidea</taxon>
        <taxon>Mermithidae</taxon>
        <taxon>Romanomermis</taxon>
    </lineage>
</organism>
<dbReference type="GO" id="GO:0020037">
    <property type="term" value="F:heme binding"/>
    <property type="evidence" value="ECO:0007669"/>
    <property type="project" value="InterPro"/>
</dbReference>
<dbReference type="GO" id="GO:0004497">
    <property type="term" value="F:monooxygenase activity"/>
    <property type="evidence" value="ECO:0007669"/>
    <property type="project" value="UniProtKB-KW"/>
</dbReference>
<keyword evidence="1" id="KW-0560">Oxidoreductase</keyword>
<keyword evidence="2" id="KW-1185">Reference proteome</keyword>
<dbReference type="InterPro" id="IPR036396">
    <property type="entry name" value="Cyt_P450_sf"/>
</dbReference>
<dbReference type="Proteomes" id="UP000887565">
    <property type="component" value="Unplaced"/>
</dbReference>
<dbReference type="AlphaFoldDB" id="A0A915JC92"/>